<keyword evidence="2" id="KW-1185">Reference proteome</keyword>
<reference evidence="1 2" key="1">
    <citation type="journal article" date="2009" name="Stand. Genomic Sci.">
        <title>Complete genome sequence of Pirellula staleyi type strain (ATCC 27377).</title>
        <authorList>
            <person name="Clum A."/>
            <person name="Tindall B.J."/>
            <person name="Sikorski J."/>
            <person name="Ivanova N."/>
            <person name="Mavrommatis K."/>
            <person name="Lucas S."/>
            <person name="Glavina del Rio T."/>
            <person name="Nolan M."/>
            <person name="Chen F."/>
            <person name="Tice H."/>
            <person name="Pitluck S."/>
            <person name="Cheng J.F."/>
            <person name="Chertkov O."/>
            <person name="Brettin T."/>
            <person name="Han C."/>
            <person name="Detter J.C."/>
            <person name="Kuske C."/>
            <person name="Bruce D."/>
            <person name="Goodwin L."/>
            <person name="Ovchinikova G."/>
            <person name="Pati A."/>
            <person name="Mikhailova N."/>
            <person name="Chen A."/>
            <person name="Palaniappan K."/>
            <person name="Land M."/>
            <person name="Hauser L."/>
            <person name="Chang Y.J."/>
            <person name="Jeffries C.D."/>
            <person name="Chain P."/>
            <person name="Rohde M."/>
            <person name="Goker M."/>
            <person name="Bristow J."/>
            <person name="Eisen J.A."/>
            <person name="Markowitz V."/>
            <person name="Hugenholtz P."/>
            <person name="Kyrpides N.C."/>
            <person name="Klenk H.P."/>
            <person name="Lapidus A."/>
        </authorList>
    </citation>
    <scope>NUCLEOTIDE SEQUENCE [LARGE SCALE GENOMIC DNA]</scope>
    <source>
        <strain evidence="2">ATCC 27377 / DSM 6068 / ICPB 4128</strain>
    </source>
</reference>
<name>D2QW85_PIRSD</name>
<evidence type="ECO:0000313" key="1">
    <source>
        <dbReference type="EMBL" id="ADB15960.1"/>
    </source>
</evidence>
<gene>
    <name evidence="1" type="ordered locus">Psta_1282</name>
</gene>
<dbReference type="Proteomes" id="UP000001887">
    <property type="component" value="Chromosome"/>
</dbReference>
<accession>D2QW85</accession>
<dbReference type="Pfam" id="PF11958">
    <property type="entry name" value="DUF3472"/>
    <property type="match status" value="1"/>
</dbReference>
<dbReference type="InterPro" id="IPR021862">
    <property type="entry name" value="DUF3472"/>
</dbReference>
<dbReference type="AlphaFoldDB" id="D2QW85"/>
<protein>
    <submittedName>
        <fullName evidence="1">Uncharacterized protein</fullName>
    </submittedName>
</protein>
<dbReference type="HOGENOM" id="CLU_893868_0_0_0"/>
<proteinExistence type="predicted"/>
<dbReference type="KEGG" id="psl:Psta_1282"/>
<dbReference type="STRING" id="530564.Psta_1282"/>
<organism evidence="1 2">
    <name type="scientific">Pirellula staleyi (strain ATCC 27377 / DSM 6068 / ICPB 4128)</name>
    <name type="common">Pirella staleyi</name>
    <dbReference type="NCBI Taxonomy" id="530564"/>
    <lineage>
        <taxon>Bacteria</taxon>
        <taxon>Pseudomonadati</taxon>
        <taxon>Planctomycetota</taxon>
        <taxon>Planctomycetia</taxon>
        <taxon>Pirellulales</taxon>
        <taxon>Pirellulaceae</taxon>
        <taxon>Pirellula</taxon>
    </lineage>
</organism>
<dbReference type="eggNOG" id="COG2755">
    <property type="taxonomic scope" value="Bacteria"/>
</dbReference>
<sequence length="311" mass="34349" precursor="true">MCSGSSLVNIEILLMWLAPFRRHWARSGSLLASLVVVSVTLLSAAQPYAAHADESLKDTACRSVHLGYDAPPSTAFYCEAIVDQTAPGTYFCVIGFRQGYFGIQELGDGKKVAIFSVWDPGSQDDPRSVDQDKRVQVLHAGEGVRVSRFGGEGTGGKSMTDFDWKVGEKLRFMVKAEPKEDRVAYSGYLYLPQESKWKHLVTFATLSNAHLIRGQYSFVEDFRRNGESAKQVRTARFGNAWSLTEEKKWVPITSAKFTGDSNPVMNIDAGPAAELFFLKTGGDTTNKTIPLWKKIDREVAPATEPPSDLPL</sequence>
<evidence type="ECO:0000313" key="2">
    <source>
        <dbReference type="Proteomes" id="UP000001887"/>
    </source>
</evidence>
<dbReference type="EMBL" id="CP001848">
    <property type="protein sequence ID" value="ADB15960.1"/>
    <property type="molecule type" value="Genomic_DNA"/>
</dbReference>